<reference evidence="1" key="1">
    <citation type="submission" date="2021-01" db="EMBL/GenBank/DDBJ databases">
        <authorList>
            <person name="Corre E."/>
            <person name="Pelletier E."/>
            <person name="Niang G."/>
            <person name="Scheremetjew M."/>
            <person name="Finn R."/>
            <person name="Kale V."/>
            <person name="Holt S."/>
            <person name="Cochrane G."/>
            <person name="Meng A."/>
            <person name="Brown T."/>
            <person name="Cohen L."/>
        </authorList>
    </citation>
    <scope>NUCLEOTIDE SEQUENCE</scope>
    <source>
        <strain evidence="1">Ras09</strain>
    </source>
</reference>
<dbReference type="AlphaFoldDB" id="A0A7S3CTW7"/>
<organism evidence="1">
    <name type="scientific">Strombidium rassoulzadegani</name>
    <dbReference type="NCBI Taxonomy" id="1082188"/>
    <lineage>
        <taxon>Eukaryota</taxon>
        <taxon>Sar</taxon>
        <taxon>Alveolata</taxon>
        <taxon>Ciliophora</taxon>
        <taxon>Intramacronucleata</taxon>
        <taxon>Spirotrichea</taxon>
        <taxon>Oligotrichia</taxon>
        <taxon>Strombidiidae</taxon>
        <taxon>Strombidium</taxon>
    </lineage>
</organism>
<protein>
    <submittedName>
        <fullName evidence="1">Uncharacterized protein</fullName>
    </submittedName>
</protein>
<gene>
    <name evidence="1" type="ORF">SRAS04492_LOCUS8928</name>
</gene>
<sequence length="226" mass="26900">MKTFRFWGKDIIQMKYKSFYGQAASPDFSGRIINMDRNKHRQSLNTHQHQKDEYELSKGNYKKLKNPKIKLNLNDQLTAGIGMHFKEMFRVISSRIEYNSFQQKYFHPVHPRFRQFCSNEVLTDTTFYQSQMDFYYKSNGHCLNFAIVQNRRQAQINYKQQSKQHGGEPELMEASDKIVTYSDGRVRMSLGPDMAKFYNDRVVLKDFLIKSHEDNMKELYGLKPIF</sequence>
<evidence type="ECO:0000313" key="1">
    <source>
        <dbReference type="EMBL" id="CAE0237119.1"/>
    </source>
</evidence>
<name>A0A7S3CTW7_9SPIT</name>
<accession>A0A7S3CTW7</accession>
<proteinExistence type="predicted"/>
<dbReference type="EMBL" id="HBIA01017956">
    <property type="protein sequence ID" value="CAE0237119.1"/>
    <property type="molecule type" value="Transcribed_RNA"/>
</dbReference>